<dbReference type="Proteomes" id="UP000694541">
    <property type="component" value="Unplaced"/>
</dbReference>
<evidence type="ECO:0000256" key="1">
    <source>
        <dbReference type="ARBA" id="ARBA00022690"/>
    </source>
</evidence>
<dbReference type="Ensembl" id="ENSANIT00000022997.1">
    <property type="protein sequence ID" value="ENSANIP00000022260.1"/>
    <property type="gene ID" value="ENSANIG00000015132.1"/>
</dbReference>
<keyword evidence="3" id="KW-1015">Disulfide bond</keyword>
<evidence type="ECO:0000256" key="2">
    <source>
        <dbReference type="ARBA" id="ARBA00022900"/>
    </source>
</evidence>
<dbReference type="InterPro" id="IPR020901">
    <property type="entry name" value="Prtase_inh_Kunz-CS"/>
</dbReference>
<keyword evidence="1" id="KW-0646">Protease inhibitor</keyword>
<reference evidence="5" key="2">
    <citation type="submission" date="2025-09" db="UniProtKB">
        <authorList>
            <consortium name="Ensembl"/>
        </authorList>
    </citation>
    <scope>IDENTIFICATION</scope>
</reference>
<dbReference type="InterPro" id="IPR002223">
    <property type="entry name" value="Kunitz_BPTI"/>
</dbReference>
<organism evidence="5 6">
    <name type="scientific">Accipiter nisus</name>
    <name type="common">Eurasian sparrowhawk</name>
    <dbReference type="NCBI Taxonomy" id="211598"/>
    <lineage>
        <taxon>Eukaryota</taxon>
        <taxon>Metazoa</taxon>
        <taxon>Chordata</taxon>
        <taxon>Craniata</taxon>
        <taxon>Vertebrata</taxon>
        <taxon>Euteleostomi</taxon>
        <taxon>Archelosauria</taxon>
        <taxon>Archosauria</taxon>
        <taxon>Dinosauria</taxon>
        <taxon>Saurischia</taxon>
        <taxon>Theropoda</taxon>
        <taxon>Coelurosauria</taxon>
        <taxon>Aves</taxon>
        <taxon>Neognathae</taxon>
        <taxon>Neoaves</taxon>
        <taxon>Telluraves</taxon>
        <taxon>Accipitrimorphae</taxon>
        <taxon>Accipitriformes</taxon>
        <taxon>Accipitridae</taxon>
        <taxon>Accipitrinae</taxon>
        <taxon>Accipiter</taxon>
    </lineage>
</organism>
<dbReference type="PROSITE" id="PS00280">
    <property type="entry name" value="BPTI_KUNITZ_1"/>
    <property type="match status" value="2"/>
</dbReference>
<accession>A0A8B9NFP3</accession>
<sequence>MPRWWFNITGGSCQSFVFGGCKGNTNNFLMEQECQESCVLGGSKVTVEGGTWTHMVLIPSLGGSGDHPGGFNTQIWPYCTVPQVTGPCCASFLRWYYSLANRTCQRFIYGGCQGNKNNYQHEEECLKCCSPKPGEGQGTVPEQPWGHSGVPVPSILLGYVMDITLKMCWRKPELPGVGMRWSPGNDKEYLMSNAYTL</sequence>
<dbReference type="AlphaFoldDB" id="A0A8B9NFP3"/>
<dbReference type="PANTHER" id="PTHR47247">
    <property type="entry name" value="KUNITZ-TYPE PROTEASE INHIBITOR 2"/>
    <property type="match status" value="1"/>
</dbReference>
<dbReference type="Gene3D" id="4.10.410.10">
    <property type="entry name" value="Pancreatic trypsin inhibitor Kunitz domain"/>
    <property type="match status" value="2"/>
</dbReference>
<dbReference type="InterPro" id="IPR036880">
    <property type="entry name" value="Kunitz_BPTI_sf"/>
</dbReference>
<dbReference type="Pfam" id="PF00014">
    <property type="entry name" value="Kunitz_BPTI"/>
    <property type="match status" value="2"/>
</dbReference>
<feature type="domain" description="BPTI/Kunitz inhibitor" evidence="4">
    <location>
        <begin position="79"/>
        <end position="129"/>
    </location>
</feature>
<name>A0A8B9NFP3_9AVES</name>
<evidence type="ECO:0000256" key="3">
    <source>
        <dbReference type="ARBA" id="ARBA00023157"/>
    </source>
</evidence>
<evidence type="ECO:0000313" key="6">
    <source>
        <dbReference type="Proteomes" id="UP000694541"/>
    </source>
</evidence>
<dbReference type="SMART" id="SM00131">
    <property type="entry name" value="KU"/>
    <property type="match status" value="2"/>
</dbReference>
<dbReference type="GO" id="GO:0004867">
    <property type="term" value="F:serine-type endopeptidase inhibitor activity"/>
    <property type="evidence" value="ECO:0007669"/>
    <property type="project" value="UniProtKB-KW"/>
</dbReference>
<evidence type="ECO:0000313" key="5">
    <source>
        <dbReference type="Ensembl" id="ENSANIP00000022260.1"/>
    </source>
</evidence>
<keyword evidence="6" id="KW-1185">Reference proteome</keyword>
<dbReference type="PROSITE" id="PS50279">
    <property type="entry name" value="BPTI_KUNITZ_2"/>
    <property type="match status" value="2"/>
</dbReference>
<dbReference type="PROSITE" id="PS51257">
    <property type="entry name" value="PROKAR_LIPOPROTEIN"/>
    <property type="match status" value="1"/>
</dbReference>
<reference evidence="5" key="1">
    <citation type="submission" date="2025-08" db="UniProtKB">
        <authorList>
            <consortium name="Ensembl"/>
        </authorList>
    </citation>
    <scope>IDENTIFICATION</scope>
</reference>
<dbReference type="PANTHER" id="PTHR47247:SF1">
    <property type="entry name" value="KUNITZ-TYPE PROTEASE INHIBITOR 2"/>
    <property type="match status" value="1"/>
</dbReference>
<protein>
    <recommendedName>
        <fullName evidence="4">BPTI/Kunitz inhibitor domain-containing protein</fullName>
    </recommendedName>
</protein>
<keyword evidence="2" id="KW-0722">Serine protease inhibitor</keyword>
<dbReference type="PRINTS" id="PR00759">
    <property type="entry name" value="BASICPTASE"/>
</dbReference>
<evidence type="ECO:0000259" key="4">
    <source>
        <dbReference type="PROSITE" id="PS50279"/>
    </source>
</evidence>
<dbReference type="SUPFAM" id="SSF57362">
    <property type="entry name" value="BPTI-like"/>
    <property type="match status" value="2"/>
</dbReference>
<feature type="domain" description="BPTI/Kunitz inhibitor" evidence="4">
    <location>
        <begin position="1"/>
        <end position="38"/>
    </location>
</feature>
<proteinExistence type="predicted"/>